<dbReference type="GO" id="GO:0006355">
    <property type="term" value="P:regulation of DNA-templated transcription"/>
    <property type="evidence" value="ECO:0007669"/>
    <property type="project" value="InterPro"/>
</dbReference>
<dbReference type="SUPFAM" id="SSF53335">
    <property type="entry name" value="S-adenosyl-L-methionine-dependent methyltransferases"/>
    <property type="match status" value="1"/>
</dbReference>
<dbReference type="PANTHER" id="PTHR22807:SF53">
    <property type="entry name" value="RIBOSOMAL RNA SMALL SUBUNIT METHYLTRANSFERASE B-RELATED"/>
    <property type="match status" value="1"/>
</dbReference>
<evidence type="ECO:0000256" key="6">
    <source>
        <dbReference type="ARBA" id="ARBA00022552"/>
    </source>
</evidence>
<evidence type="ECO:0000313" key="16">
    <source>
        <dbReference type="EMBL" id="SET84317.1"/>
    </source>
</evidence>
<dbReference type="NCBIfam" id="NF011494">
    <property type="entry name" value="PRK14902.1"/>
    <property type="match status" value="1"/>
</dbReference>
<dbReference type="PROSITE" id="PS51686">
    <property type="entry name" value="SAM_MT_RSMB_NOP"/>
    <property type="match status" value="1"/>
</dbReference>
<keyword evidence="7 14" id="KW-0489">Methyltransferase</keyword>
<dbReference type="FunFam" id="1.10.940.10:FF:000006">
    <property type="entry name" value="16S rRNA (Cytosine(967)-C(5))-methyltransferase RsmB"/>
    <property type="match status" value="1"/>
</dbReference>
<gene>
    <name evidence="16" type="ORF">SAMN05421676_10945</name>
</gene>
<evidence type="ECO:0000256" key="11">
    <source>
        <dbReference type="ARBA" id="ARBA00030399"/>
    </source>
</evidence>
<name>A0A1I0HMG6_9BACI</name>
<evidence type="ECO:0000256" key="3">
    <source>
        <dbReference type="ARBA" id="ARBA00007494"/>
    </source>
</evidence>
<keyword evidence="10 14" id="KW-0694">RNA-binding</keyword>
<dbReference type="EMBL" id="FOHJ01000009">
    <property type="protein sequence ID" value="SET84317.1"/>
    <property type="molecule type" value="Genomic_DNA"/>
</dbReference>
<accession>A0A1I0HMG6</accession>
<organism evidence="16 17">
    <name type="scientific">Salinibacillus kushneri</name>
    <dbReference type="NCBI Taxonomy" id="237682"/>
    <lineage>
        <taxon>Bacteria</taxon>
        <taxon>Bacillati</taxon>
        <taxon>Bacillota</taxon>
        <taxon>Bacilli</taxon>
        <taxon>Bacillales</taxon>
        <taxon>Bacillaceae</taxon>
        <taxon>Salinibacillus</taxon>
    </lineage>
</organism>
<feature type="domain" description="SAM-dependent MTase RsmB/NOP-type" evidence="15">
    <location>
        <begin position="168"/>
        <end position="445"/>
    </location>
</feature>
<comment type="catalytic activity">
    <reaction evidence="13">
        <text>cytidine(967) in 16S rRNA + S-adenosyl-L-methionine = 5-methylcytidine(967) in 16S rRNA + S-adenosyl-L-homocysteine + H(+)</text>
        <dbReference type="Rhea" id="RHEA:42748"/>
        <dbReference type="Rhea" id="RHEA-COMP:10219"/>
        <dbReference type="Rhea" id="RHEA-COMP:10220"/>
        <dbReference type="ChEBI" id="CHEBI:15378"/>
        <dbReference type="ChEBI" id="CHEBI:57856"/>
        <dbReference type="ChEBI" id="CHEBI:59789"/>
        <dbReference type="ChEBI" id="CHEBI:74483"/>
        <dbReference type="ChEBI" id="CHEBI:82748"/>
        <dbReference type="EC" id="2.1.1.176"/>
    </reaction>
</comment>
<keyword evidence="6" id="KW-0698">rRNA processing</keyword>
<evidence type="ECO:0000256" key="5">
    <source>
        <dbReference type="ARBA" id="ARBA00022490"/>
    </source>
</evidence>
<dbReference type="Pfam" id="PF01189">
    <property type="entry name" value="Methyltr_RsmB-F"/>
    <property type="match status" value="1"/>
</dbReference>
<keyword evidence="9 14" id="KW-0949">S-adenosyl-L-methionine</keyword>
<feature type="binding site" evidence="14">
    <location>
        <begin position="256"/>
        <end position="262"/>
    </location>
    <ligand>
        <name>S-adenosyl-L-methionine</name>
        <dbReference type="ChEBI" id="CHEBI:59789"/>
    </ligand>
</feature>
<dbReference type="InterPro" id="IPR023267">
    <property type="entry name" value="RCMT"/>
</dbReference>
<dbReference type="InterPro" id="IPR049560">
    <property type="entry name" value="MeTrfase_RsmB-F_NOP2_cat"/>
</dbReference>
<evidence type="ECO:0000256" key="2">
    <source>
        <dbReference type="ARBA" id="ARBA00004496"/>
    </source>
</evidence>
<dbReference type="InterPro" id="IPR054728">
    <property type="entry name" value="RsmB-like_ferredoxin"/>
</dbReference>
<dbReference type="Pfam" id="PF01029">
    <property type="entry name" value="NusB"/>
    <property type="match status" value="1"/>
</dbReference>
<dbReference type="FunFam" id="3.40.50.150:FF:000022">
    <property type="entry name" value="Ribosomal RNA small subunit methyltransferase B"/>
    <property type="match status" value="1"/>
</dbReference>
<dbReference type="GO" id="GO:0005737">
    <property type="term" value="C:cytoplasm"/>
    <property type="evidence" value="ECO:0007669"/>
    <property type="project" value="UniProtKB-SubCell"/>
</dbReference>
<sequence length="446" mass="50858">MAQKTVREAVLNILVRVGQSGGYSHLLIQREIRKDNLNQKDVALLTELVYGTLQRRDTLAYFLKPFVRKRVKPWVKWLLYLAIYQMQYLERVPDHAIIYEAVELAKKKGGKGLSSFVNGVLRNVQRKGVPSIDSIENPVKRLAVETSHPEWLVERFVRWYGFDIARSMCFRNLHEKEVSVRVQSMKTSREEMIKKLEEDGFEVERSPLSAQGIIIKNGNIFRHPLFKEYLTVQDESSMLVGEMMDVEPGMFVLDACSAPGGKTTHIAEKMNDEGCIHAYDLHEKKTKLVEEKAKDLGLTIVEAKQADSRKLHEIYDNGTFDRILLDAPCSGLGVLRGKPDIKYQKSVDDIQNLAKVQGDLLAAVAPLLKPDGKLIYSTCTVDKEENELLIQAFLENHKDFVIDPHFKASLPEVCKELEGLTEWGLQLFPQDLDTDGFFLTRLIKKV</sequence>
<feature type="binding site" evidence="14">
    <location>
        <position position="307"/>
    </location>
    <ligand>
        <name>S-adenosyl-L-methionine</name>
        <dbReference type="ChEBI" id="CHEBI:59789"/>
    </ligand>
</feature>
<evidence type="ECO:0000256" key="9">
    <source>
        <dbReference type="ARBA" id="ARBA00022691"/>
    </source>
</evidence>
<dbReference type="InterPro" id="IPR004573">
    <property type="entry name" value="rRNA_ssu_MeTfrase_B"/>
</dbReference>
<dbReference type="Gene3D" id="1.10.940.10">
    <property type="entry name" value="NusB-like"/>
    <property type="match status" value="1"/>
</dbReference>
<dbReference type="InterPro" id="IPR001678">
    <property type="entry name" value="MeTrfase_RsmB-F_NOP2_dom"/>
</dbReference>
<dbReference type="CDD" id="cd02440">
    <property type="entry name" value="AdoMet_MTases"/>
    <property type="match status" value="1"/>
</dbReference>
<dbReference type="PROSITE" id="PS01153">
    <property type="entry name" value="NOL1_NOP2_SUN"/>
    <property type="match status" value="1"/>
</dbReference>
<comment type="similarity">
    <text evidence="3 14">Belongs to the class I-like SAM-binding methyltransferase superfamily. RsmB/NOP family.</text>
</comment>
<keyword evidence="5" id="KW-0963">Cytoplasm</keyword>
<dbReference type="Gene3D" id="3.40.50.150">
    <property type="entry name" value="Vaccinia Virus protein VP39"/>
    <property type="match status" value="1"/>
</dbReference>
<keyword evidence="8 14" id="KW-0808">Transferase</keyword>
<dbReference type="GO" id="GO:0003723">
    <property type="term" value="F:RNA binding"/>
    <property type="evidence" value="ECO:0007669"/>
    <property type="project" value="UniProtKB-UniRule"/>
</dbReference>
<feature type="binding site" evidence="14">
    <location>
        <position position="326"/>
    </location>
    <ligand>
        <name>S-adenosyl-L-methionine</name>
        <dbReference type="ChEBI" id="CHEBI:59789"/>
    </ligand>
</feature>
<dbReference type="GO" id="GO:0008649">
    <property type="term" value="F:rRNA methyltransferase activity"/>
    <property type="evidence" value="ECO:0007669"/>
    <property type="project" value="InterPro"/>
</dbReference>
<proteinExistence type="inferred from homology"/>
<dbReference type="Gene3D" id="3.30.70.1170">
    <property type="entry name" value="Sun protein, domain 3"/>
    <property type="match status" value="1"/>
</dbReference>
<evidence type="ECO:0000256" key="4">
    <source>
        <dbReference type="ARBA" id="ARBA00012140"/>
    </source>
</evidence>
<dbReference type="InterPro" id="IPR029063">
    <property type="entry name" value="SAM-dependent_MTases_sf"/>
</dbReference>
<evidence type="ECO:0000259" key="15">
    <source>
        <dbReference type="PROSITE" id="PS51686"/>
    </source>
</evidence>
<dbReference type="OrthoDB" id="9810297at2"/>
<evidence type="ECO:0000256" key="13">
    <source>
        <dbReference type="ARBA" id="ARBA00047283"/>
    </source>
</evidence>
<keyword evidence="17" id="KW-1185">Reference proteome</keyword>
<dbReference type="Pfam" id="PF22458">
    <property type="entry name" value="RsmF-B_ferredox"/>
    <property type="match status" value="1"/>
</dbReference>
<dbReference type="PANTHER" id="PTHR22807">
    <property type="entry name" value="NOP2 YEAST -RELATED NOL1/NOP2/FMU SUN DOMAIN-CONTAINING"/>
    <property type="match status" value="1"/>
</dbReference>
<evidence type="ECO:0000313" key="17">
    <source>
        <dbReference type="Proteomes" id="UP000199095"/>
    </source>
</evidence>
<dbReference type="STRING" id="237682.SAMN05421676_10945"/>
<dbReference type="AlphaFoldDB" id="A0A1I0HMG6"/>
<comment type="function">
    <text evidence="1">Specifically methylates the cytosine at position 967 (m5C967) of 16S rRNA.</text>
</comment>
<protein>
    <recommendedName>
        <fullName evidence="4">16S rRNA (cytosine(967)-C(5))-methyltransferase</fullName>
        <ecNumber evidence="4">2.1.1.176</ecNumber>
    </recommendedName>
    <alternativeName>
        <fullName evidence="11">16S rRNA m5C967 methyltransferase</fullName>
    </alternativeName>
    <alternativeName>
        <fullName evidence="12">rRNA (cytosine-C(5)-)-methyltransferase RsmB</fullName>
    </alternativeName>
</protein>
<evidence type="ECO:0000256" key="10">
    <source>
        <dbReference type="ARBA" id="ARBA00022884"/>
    </source>
</evidence>
<evidence type="ECO:0000256" key="1">
    <source>
        <dbReference type="ARBA" id="ARBA00002724"/>
    </source>
</evidence>
<feature type="active site" description="Nucleophile" evidence="14">
    <location>
        <position position="379"/>
    </location>
</feature>
<dbReference type="EC" id="2.1.1.176" evidence="4"/>
<feature type="binding site" evidence="14">
    <location>
        <position position="280"/>
    </location>
    <ligand>
        <name>S-adenosyl-L-methionine</name>
        <dbReference type="ChEBI" id="CHEBI:59789"/>
    </ligand>
</feature>
<dbReference type="InterPro" id="IPR006027">
    <property type="entry name" value="NusB_RsmB_TIM44"/>
</dbReference>
<comment type="subcellular location">
    <subcellularLocation>
        <location evidence="2">Cytoplasm</location>
    </subcellularLocation>
</comment>
<dbReference type="Proteomes" id="UP000199095">
    <property type="component" value="Unassembled WGS sequence"/>
</dbReference>
<dbReference type="RefSeq" id="WP_093136406.1">
    <property type="nucleotide sequence ID" value="NZ_FOHJ01000009.1"/>
</dbReference>
<dbReference type="InterPro" id="IPR035926">
    <property type="entry name" value="NusB-like_sf"/>
</dbReference>
<evidence type="ECO:0000256" key="7">
    <source>
        <dbReference type="ARBA" id="ARBA00022603"/>
    </source>
</evidence>
<evidence type="ECO:0000256" key="8">
    <source>
        <dbReference type="ARBA" id="ARBA00022679"/>
    </source>
</evidence>
<dbReference type="PRINTS" id="PR02008">
    <property type="entry name" value="RCMTFAMILY"/>
</dbReference>
<reference evidence="17" key="1">
    <citation type="submission" date="2016-10" db="EMBL/GenBank/DDBJ databases">
        <authorList>
            <person name="Varghese N."/>
            <person name="Submissions S."/>
        </authorList>
    </citation>
    <scope>NUCLEOTIDE SEQUENCE [LARGE SCALE GENOMIC DNA]</scope>
    <source>
        <strain evidence="17">CGMCC 1.3566</strain>
    </source>
</reference>
<evidence type="ECO:0000256" key="14">
    <source>
        <dbReference type="PROSITE-ProRule" id="PRU01023"/>
    </source>
</evidence>
<dbReference type="SUPFAM" id="SSF48013">
    <property type="entry name" value="NusB-like"/>
    <property type="match status" value="1"/>
</dbReference>
<dbReference type="NCBIfam" id="TIGR00563">
    <property type="entry name" value="rsmB"/>
    <property type="match status" value="1"/>
</dbReference>
<dbReference type="InterPro" id="IPR018314">
    <property type="entry name" value="RsmB/NOL1/NOP2-like_CS"/>
</dbReference>
<evidence type="ECO:0000256" key="12">
    <source>
        <dbReference type="ARBA" id="ARBA00031088"/>
    </source>
</evidence>